<gene>
    <name evidence="7" type="ORF">RMAR1173_LOCUS5748</name>
</gene>
<feature type="transmembrane region" description="Helical" evidence="6">
    <location>
        <begin position="738"/>
        <end position="759"/>
    </location>
</feature>
<proteinExistence type="predicted"/>
<dbReference type="PANTHER" id="PTHR12988:SF6">
    <property type="entry name" value="SPHINGOMYELIN PHOSPHODIESTERASE 4"/>
    <property type="match status" value="1"/>
</dbReference>
<dbReference type="GO" id="GO:0016020">
    <property type="term" value="C:membrane"/>
    <property type="evidence" value="ECO:0007669"/>
    <property type="project" value="UniProtKB-SubCell"/>
</dbReference>
<evidence type="ECO:0000313" key="7">
    <source>
        <dbReference type="EMBL" id="CAD9674445.1"/>
    </source>
</evidence>
<evidence type="ECO:0000256" key="3">
    <source>
        <dbReference type="ARBA" id="ARBA00022989"/>
    </source>
</evidence>
<feature type="compositionally biased region" description="Polar residues" evidence="5">
    <location>
        <begin position="416"/>
        <end position="436"/>
    </location>
</feature>
<evidence type="ECO:0000256" key="4">
    <source>
        <dbReference type="ARBA" id="ARBA00023136"/>
    </source>
</evidence>
<evidence type="ECO:0000256" key="2">
    <source>
        <dbReference type="ARBA" id="ARBA00022692"/>
    </source>
</evidence>
<dbReference type="PANTHER" id="PTHR12988">
    <property type="entry name" value="SPHINGOMYELIN PHOSPHODIESTERASE 4"/>
    <property type="match status" value="1"/>
</dbReference>
<dbReference type="AlphaFoldDB" id="A0A7S2RLA6"/>
<evidence type="ECO:0000256" key="1">
    <source>
        <dbReference type="ARBA" id="ARBA00004167"/>
    </source>
</evidence>
<keyword evidence="2 6" id="KW-0812">Transmembrane</keyword>
<keyword evidence="3 6" id="KW-1133">Transmembrane helix</keyword>
<protein>
    <submittedName>
        <fullName evidence="7">Uncharacterized protein</fullName>
    </submittedName>
</protein>
<name>A0A7S2RLA6_9STRA</name>
<feature type="compositionally biased region" description="Low complexity" evidence="5">
    <location>
        <begin position="437"/>
        <end position="447"/>
    </location>
</feature>
<accession>A0A7S2RLA6</accession>
<dbReference type="GO" id="GO:0046513">
    <property type="term" value="P:ceramide biosynthetic process"/>
    <property type="evidence" value="ECO:0007669"/>
    <property type="project" value="TreeGrafter"/>
</dbReference>
<dbReference type="EMBL" id="HBHJ01008846">
    <property type="protein sequence ID" value="CAD9674445.1"/>
    <property type="molecule type" value="Transcribed_RNA"/>
</dbReference>
<dbReference type="GO" id="GO:0006685">
    <property type="term" value="P:sphingomyelin catabolic process"/>
    <property type="evidence" value="ECO:0007669"/>
    <property type="project" value="TreeGrafter"/>
</dbReference>
<dbReference type="GO" id="GO:0046475">
    <property type="term" value="P:glycerophospholipid catabolic process"/>
    <property type="evidence" value="ECO:0007669"/>
    <property type="project" value="TreeGrafter"/>
</dbReference>
<evidence type="ECO:0000256" key="5">
    <source>
        <dbReference type="SAM" id="MobiDB-lite"/>
    </source>
</evidence>
<organism evidence="7">
    <name type="scientific">Rhizochromulina marina</name>
    <dbReference type="NCBI Taxonomy" id="1034831"/>
    <lineage>
        <taxon>Eukaryota</taxon>
        <taxon>Sar</taxon>
        <taxon>Stramenopiles</taxon>
        <taxon>Ochrophyta</taxon>
        <taxon>Dictyochophyceae</taxon>
        <taxon>Rhizochromulinales</taxon>
        <taxon>Rhizochromulina</taxon>
    </lineage>
</organism>
<feature type="region of interest" description="Disordered" evidence="5">
    <location>
        <begin position="407"/>
        <end position="459"/>
    </location>
</feature>
<feature type="transmembrane region" description="Helical" evidence="6">
    <location>
        <begin position="893"/>
        <end position="910"/>
    </location>
</feature>
<sequence>MEEAAVRLLEKELATAPKREAQICQEVVSAVRSFLLTRSNDLLLTDTSTSAHGELYKRFITLLGRIFEGGIPGRTALIIERSWMVASADGGNWPVTRRLGQSMTVEGHGGVRRMHDLRAGLADLFGGGLTLESTSLVQLLTCALYPEAGVAENLWRIMLAHHMSASPGKPPLFTLSLGTEALPLRTKLHLEQHCSARLVATENTARLYGDAGVTGLLCLPQRAPDGLAPDRAGKSRAARETSRGVNSAARRTKLQLTILEYYLFAFVGHGTVWPRPVSATRLSSSGSVVQPGLGVPNPRHTMMVNSGDGGASRDRLLNPWQSFIGSSMYAGFTSSIYTATMGGIADRFLHNSPYNRLVLDYAQSLLPHGGYGSLSSVGELFLRIVVERWLEGSTVLQEEIQMRIHEDQAQLRPRSGSLSPNWRVTKGSSRGRTTAQPLSSPPSSLAAGEGGSRRILMPTSSTDWDTRETFMDSSVMAAHHEDAQKPPVLPVEFWEGTAFATPTEKQMQALLILVAHLLSDSSLAENCYPHPPPPVRILHRPLRVFLQALLENMSANRNVPQFILAVEIWLTWLQPWHAGRKLHRRSGVGDGGHSHRSSSSPVSTIAKELTKAVTAAAADTGLLKHRRWQEDVGTAWDEWIVQNEDMHGRILICFLQRVRELEFSGARDPQLLLLERVLDTFTPTTVSILRQNTEAWHAQVLSSGGKDKALDFLEDLQFKILYGGWLPSNLDWDDWPAWVIWAVVLVLAAVWSVLELLLIGVSSRQRLSRIERRIAQIFDLTFDDVATYHQHQGPGAAPGYRLRRHWWEPPGWGRHRMRQYRTGGHSDAGPPREDEVWTRPLCSYEVALLVRLARWLSQQLTPLLRIFFAKRHHHGRRAARAAINLRFIADMRNWLFAAVVYFFATVPGALAALNTWIGWSIVAFFVACYRYPQYWFRLTNPDWWRHQLENEFY</sequence>
<keyword evidence="4 6" id="KW-0472">Membrane</keyword>
<evidence type="ECO:0000256" key="6">
    <source>
        <dbReference type="SAM" id="Phobius"/>
    </source>
</evidence>
<dbReference type="InterPro" id="IPR024129">
    <property type="entry name" value="Sphingomy_SMPD4"/>
</dbReference>
<reference evidence="7" key="1">
    <citation type="submission" date="2021-01" db="EMBL/GenBank/DDBJ databases">
        <authorList>
            <person name="Corre E."/>
            <person name="Pelletier E."/>
            <person name="Niang G."/>
            <person name="Scheremetjew M."/>
            <person name="Finn R."/>
            <person name="Kale V."/>
            <person name="Holt S."/>
            <person name="Cochrane G."/>
            <person name="Meng A."/>
            <person name="Brown T."/>
            <person name="Cohen L."/>
        </authorList>
    </citation>
    <scope>NUCLEOTIDE SEQUENCE</scope>
    <source>
        <strain evidence="7">CCMP1243</strain>
    </source>
</reference>
<dbReference type="GO" id="GO:0050290">
    <property type="term" value="F:sphingomyelin phosphodiesterase D activity"/>
    <property type="evidence" value="ECO:0007669"/>
    <property type="project" value="InterPro"/>
</dbReference>
<comment type="subcellular location">
    <subcellularLocation>
        <location evidence="1">Membrane</location>
        <topology evidence="1">Single-pass membrane protein</topology>
    </subcellularLocation>
</comment>